<dbReference type="GO" id="GO:0006367">
    <property type="term" value="P:transcription initiation at RNA polymerase II promoter"/>
    <property type="evidence" value="ECO:0007669"/>
    <property type="project" value="TreeGrafter"/>
</dbReference>
<dbReference type="PANTHER" id="PTHR19879:SF1">
    <property type="entry name" value="CANNONBALL-RELATED"/>
    <property type="match status" value="1"/>
</dbReference>
<dbReference type="VEuPathDB" id="PiroplasmaDB:TA07670"/>
<sequence length="758" mass="84539">MFNHNSFNLFKRYFILKYNINPDNINKNYNQPFLGLIMKDNNYLLSDVENIYEKKDEIIYGLPYEILFNSGREFITNEFTYSITNEFCKLEEYNKLIPLPKIGTLLNDSLRSLYFIQNSNRILPKSFKFPITMSSVTGSSNTVTGPLNSIGPTGTTGSGPTSTVVPGTGTNTSTNTTNSKDIVSKDINSSINEDTGTKEDDVGTEGDTKGVGEDGGAVGASTVTDVTETENIENIENTMGILNNVIFNDNQIDLQSDLNLKSQKLDEDENRIEDDIIYILSYGISNNNQLNCCTLSSFDGRFISIGQNNGIILLYDLLTSECNNVYNDISCIIGSGIAYKSVTSMNPGFTKSLSNPLTTPSYEYGDMIPEYEQMEYQEEENTNIIYAHDGCVNCIKFGENGQILLSAGNDGLIKLFTTNNNSCKSIYYNSSNTVLAPTDSITMGKGTTGTNSSNSTKDTNTKGTSFGSVGSMTKHRNGHRNGKINSVLNIDYGNYGYYFSSCDINGYCKIWCTDRSYSLRNYKPINNLFYYNKFHPNSSLISLLSYHDIFTLYDLKSNKLTLQFCYNSNEFNDFSNTVLGHTSTIHPNSTTNPLTNSTTTGTIGASTVTMGKGANFTAMECTKGLGTGTRRIYGTLGYERNRIEWSKNGIIYGICKENILLLYDIRNGKLLEKIVHDSNILGFDFSYSSNIISIIDQYNISFWSFNNMNKYILNDTNADEEIKLKKNLIKAYKYKDLILVHNAFTPENVLLTLGISTL</sequence>
<protein>
    <submittedName>
        <fullName evidence="3">WD domain, G-beta repeat, putative</fullName>
    </submittedName>
</protein>
<proteinExistence type="predicted"/>
<feature type="compositionally biased region" description="Low complexity" evidence="2">
    <location>
        <begin position="150"/>
        <end position="178"/>
    </location>
</feature>
<keyword evidence="1" id="KW-0853">WD repeat</keyword>
<dbReference type="AlphaFoldDB" id="A0A3B0MWH8"/>
<gene>
    <name evidence="3" type="ORF">TAT_000304400</name>
</gene>
<accession>A0A3B0MWH8</accession>
<dbReference type="InterPro" id="IPR036322">
    <property type="entry name" value="WD40_repeat_dom_sf"/>
</dbReference>
<evidence type="ECO:0000256" key="2">
    <source>
        <dbReference type="SAM" id="MobiDB-lite"/>
    </source>
</evidence>
<dbReference type="GO" id="GO:0016251">
    <property type="term" value="F:RNA polymerase II general transcription initiation factor activity"/>
    <property type="evidence" value="ECO:0007669"/>
    <property type="project" value="TreeGrafter"/>
</dbReference>
<dbReference type="Pfam" id="PF00400">
    <property type="entry name" value="WD40"/>
    <property type="match status" value="1"/>
</dbReference>
<feature type="compositionally biased region" description="Low complexity" evidence="2">
    <location>
        <begin position="445"/>
        <end position="465"/>
    </location>
</feature>
<feature type="repeat" description="WD" evidence="1">
    <location>
        <begin position="385"/>
        <end position="426"/>
    </location>
</feature>
<evidence type="ECO:0000256" key="1">
    <source>
        <dbReference type="PROSITE-ProRule" id="PRU00221"/>
    </source>
</evidence>
<dbReference type="SUPFAM" id="SSF50978">
    <property type="entry name" value="WD40 repeat-like"/>
    <property type="match status" value="1"/>
</dbReference>
<reference evidence="3" key="1">
    <citation type="submission" date="2018-07" db="EMBL/GenBank/DDBJ databases">
        <authorList>
            <person name="Quirk P.G."/>
            <person name="Krulwich T.A."/>
        </authorList>
    </citation>
    <scope>NUCLEOTIDE SEQUENCE</scope>
    <source>
        <strain evidence="3">Anand</strain>
    </source>
</reference>
<dbReference type="Gene3D" id="2.130.10.10">
    <property type="entry name" value="YVTN repeat-like/Quinoprotein amine dehydrogenase"/>
    <property type="match status" value="2"/>
</dbReference>
<name>A0A3B0MWH8_THEAN</name>
<feature type="compositionally biased region" description="Basic and acidic residues" evidence="2">
    <location>
        <begin position="195"/>
        <end position="212"/>
    </location>
</feature>
<dbReference type="InterPro" id="IPR015943">
    <property type="entry name" value="WD40/YVTN_repeat-like_dom_sf"/>
</dbReference>
<feature type="region of interest" description="Disordered" evidence="2">
    <location>
        <begin position="445"/>
        <end position="478"/>
    </location>
</feature>
<evidence type="ECO:0000313" key="3">
    <source>
        <dbReference type="EMBL" id="SVP94044.1"/>
    </source>
</evidence>
<dbReference type="InterPro" id="IPR001680">
    <property type="entry name" value="WD40_rpt"/>
</dbReference>
<dbReference type="PANTHER" id="PTHR19879">
    <property type="entry name" value="TRANSCRIPTION INITIATION FACTOR TFIID"/>
    <property type="match status" value="1"/>
</dbReference>
<dbReference type="PROSITE" id="PS50082">
    <property type="entry name" value="WD_REPEATS_2"/>
    <property type="match status" value="1"/>
</dbReference>
<feature type="region of interest" description="Disordered" evidence="2">
    <location>
        <begin position="150"/>
        <end position="219"/>
    </location>
</feature>
<dbReference type="GO" id="GO:0005669">
    <property type="term" value="C:transcription factor TFIID complex"/>
    <property type="evidence" value="ECO:0007669"/>
    <property type="project" value="TreeGrafter"/>
</dbReference>
<organism evidence="3">
    <name type="scientific">Theileria annulata</name>
    <dbReference type="NCBI Taxonomy" id="5874"/>
    <lineage>
        <taxon>Eukaryota</taxon>
        <taxon>Sar</taxon>
        <taxon>Alveolata</taxon>
        <taxon>Apicomplexa</taxon>
        <taxon>Aconoidasida</taxon>
        <taxon>Piroplasmida</taxon>
        <taxon>Theileriidae</taxon>
        <taxon>Theileria</taxon>
    </lineage>
</organism>
<dbReference type="SMART" id="SM00320">
    <property type="entry name" value="WD40"/>
    <property type="match status" value="4"/>
</dbReference>
<dbReference type="EMBL" id="UIVT01000004">
    <property type="protein sequence ID" value="SVP94044.1"/>
    <property type="molecule type" value="Genomic_DNA"/>
</dbReference>